<evidence type="ECO:0000256" key="3">
    <source>
        <dbReference type="ARBA" id="ARBA00022475"/>
    </source>
</evidence>
<dbReference type="AlphaFoldDB" id="A0A0K2H0Z1"/>
<feature type="transmembrane region" description="Helical" evidence="7">
    <location>
        <begin position="76"/>
        <end position="94"/>
    </location>
</feature>
<dbReference type="STRING" id="1408189.CLAC_08250"/>
<dbReference type="InterPro" id="IPR051907">
    <property type="entry name" value="DoxX-like_oxidoreductase"/>
</dbReference>
<accession>A0A0K2H0Z1</accession>
<evidence type="ECO:0000313" key="8">
    <source>
        <dbReference type="EMBL" id="ALA67712.1"/>
    </source>
</evidence>
<dbReference type="EMBL" id="CP006841">
    <property type="protein sequence ID" value="ALA67712.1"/>
    <property type="molecule type" value="Genomic_DNA"/>
</dbReference>
<evidence type="ECO:0000256" key="7">
    <source>
        <dbReference type="SAM" id="Phobius"/>
    </source>
</evidence>
<dbReference type="PATRIC" id="fig|1408189.4.peg.1654"/>
<comment type="subcellular location">
    <subcellularLocation>
        <location evidence="1">Cell membrane</location>
        <topology evidence="1">Multi-pass membrane protein</topology>
    </subcellularLocation>
</comment>
<organism evidence="8 9">
    <name type="scientific">Corynebacterium lactis RW2-5</name>
    <dbReference type="NCBI Taxonomy" id="1408189"/>
    <lineage>
        <taxon>Bacteria</taxon>
        <taxon>Bacillati</taxon>
        <taxon>Actinomycetota</taxon>
        <taxon>Actinomycetes</taxon>
        <taxon>Mycobacteriales</taxon>
        <taxon>Corynebacteriaceae</taxon>
        <taxon>Corynebacterium</taxon>
    </lineage>
</organism>
<dbReference type="PANTHER" id="PTHR33452">
    <property type="entry name" value="OXIDOREDUCTASE CATD-RELATED"/>
    <property type="match status" value="1"/>
</dbReference>
<evidence type="ECO:0000256" key="4">
    <source>
        <dbReference type="ARBA" id="ARBA00022692"/>
    </source>
</evidence>
<gene>
    <name evidence="8" type="ORF">CLAC_08250</name>
</gene>
<keyword evidence="6 7" id="KW-0472">Membrane</keyword>
<reference evidence="8 9" key="1">
    <citation type="submission" date="2013-10" db="EMBL/GenBank/DDBJ databases">
        <title>Complete genome sequence of Corynebacterium lactis DSM 45799(T), isolated from raw cow milk.</title>
        <authorList>
            <person name="Ruckert C."/>
            <person name="Albersmeier A."/>
            <person name="Lipski A."/>
            <person name="Kalinowski J."/>
        </authorList>
    </citation>
    <scope>NUCLEOTIDE SEQUENCE [LARGE SCALE GENOMIC DNA]</scope>
    <source>
        <strain evidence="8 9">RW2-5</strain>
    </source>
</reference>
<feature type="transmembrane region" description="Helical" evidence="7">
    <location>
        <begin position="46"/>
        <end position="69"/>
    </location>
</feature>
<keyword evidence="4 7" id="KW-0812">Transmembrane</keyword>
<dbReference type="Pfam" id="PF07681">
    <property type="entry name" value="DoxX"/>
    <property type="match status" value="1"/>
</dbReference>
<evidence type="ECO:0000256" key="1">
    <source>
        <dbReference type="ARBA" id="ARBA00004651"/>
    </source>
</evidence>
<dbReference type="InterPro" id="IPR032808">
    <property type="entry name" value="DoxX"/>
</dbReference>
<comment type="similarity">
    <text evidence="2">Belongs to the DoxX family.</text>
</comment>
<keyword evidence="9" id="KW-1185">Reference proteome</keyword>
<name>A0A0K2H0Z1_9CORY</name>
<proteinExistence type="inferred from homology"/>
<dbReference type="Proteomes" id="UP000058446">
    <property type="component" value="Chromosome"/>
</dbReference>
<feature type="transmembrane region" description="Helical" evidence="7">
    <location>
        <begin position="106"/>
        <end position="127"/>
    </location>
</feature>
<evidence type="ECO:0000313" key="9">
    <source>
        <dbReference type="Proteomes" id="UP000058446"/>
    </source>
</evidence>
<keyword evidence="3" id="KW-1003">Cell membrane</keyword>
<evidence type="ECO:0000256" key="2">
    <source>
        <dbReference type="ARBA" id="ARBA00006679"/>
    </source>
</evidence>
<dbReference type="OrthoDB" id="1122432at2"/>
<sequence length="140" mass="14614">MPSILRDIFGLLARLVIGVVLIAHGYQKLFENGMDAAGQSFAQMGVPAAGIAVWIAALIELIGGILMILGLFQTVVGVLIVINMLGAFFIVHISNGVFVTNNGFELVLTIAALALMIATFGSGRIALDSVFGKNKAAARA</sequence>
<dbReference type="KEGG" id="clw:CLAC_08250"/>
<evidence type="ECO:0000256" key="6">
    <source>
        <dbReference type="ARBA" id="ARBA00023136"/>
    </source>
</evidence>
<dbReference type="PANTHER" id="PTHR33452:SF1">
    <property type="entry name" value="INNER MEMBRANE PROTEIN YPHA-RELATED"/>
    <property type="match status" value="1"/>
</dbReference>
<dbReference type="GO" id="GO:0005886">
    <property type="term" value="C:plasma membrane"/>
    <property type="evidence" value="ECO:0007669"/>
    <property type="project" value="UniProtKB-SubCell"/>
</dbReference>
<keyword evidence="5 7" id="KW-1133">Transmembrane helix</keyword>
<feature type="transmembrane region" description="Helical" evidence="7">
    <location>
        <begin position="7"/>
        <end position="26"/>
    </location>
</feature>
<evidence type="ECO:0000256" key="5">
    <source>
        <dbReference type="ARBA" id="ARBA00022989"/>
    </source>
</evidence>
<dbReference type="RefSeq" id="WP_053412479.1">
    <property type="nucleotide sequence ID" value="NZ_CP006841.1"/>
</dbReference>
<protein>
    <submittedName>
        <fullName evidence="8">Membrane protein</fullName>
    </submittedName>
</protein>